<dbReference type="RefSeq" id="WP_211807488.1">
    <property type="nucleotide sequence ID" value="NZ_CP072361.1"/>
</dbReference>
<dbReference type="PANTHER" id="PTHR45661">
    <property type="entry name" value="SURFACE ANTIGEN"/>
    <property type="match status" value="1"/>
</dbReference>
<dbReference type="Proteomes" id="UP000682195">
    <property type="component" value="Chromosome 1"/>
</dbReference>
<sequence length="654" mass="72885">MKRLILMLALSIITLQATWAKLTVTQETDGTVVFTLEASGDINNEFTPVSGGYAQYTPSNLIRDYLTTTKLKVVTKTGVTMSSEDLKRICGMAEEENNFPNLNTLDLEFANFTNDNDLVNLKYMDKLKTITFPRTTKEIPQACLNYGSCKIENVIIPDNAERSVDVGVQAFPQSLKTIKLGEVNPNGNSKIKQQAFAGCTNLTSVDFGYGWKEIGTQAFYGCSALKDIVLPEGVEYIRNGAFSGAAIEAIHLPNTLKVIEKNAFVCEKLKTITIPASVEKIEAHAFQDNKALTDVYVLGKNTKAENQAFYEQASASFSYTNKSNTTPLKREFYKKADGSNTPLAMLHYPKEAKNDYVNEHSRTLDGPTNSMNAENGEIWPTIEAGKYTIQYGDYAGWKNFALVGENKKDDTWDDDKRVDGKWYTMCLPFDMTAQQLKSAYGSKVEVVEFSGVEVETKSNRDKIITLKFKNPVTETKAHHPYMIHPSLHKGTQTGVKTTIVGIKKQEEKQESLNAQKVVKTADGVTYTFIGNYENAKPLQQFSYYYYSGDNETQYKNGFYKWIKSGSGTWTPYTACILMSKDNGANAKPSISYYLESIDGQTTAIDTLPVTPATNVTQQGKIYTVTGQLIQQGTLNLKTLPRGLYIINGKKYIVH</sequence>
<dbReference type="SUPFAM" id="SSF52058">
    <property type="entry name" value="L domain-like"/>
    <property type="match status" value="1"/>
</dbReference>
<dbReference type="PANTHER" id="PTHR45661:SF3">
    <property type="entry name" value="IG-LIKE DOMAIN-CONTAINING PROTEIN"/>
    <property type="match status" value="1"/>
</dbReference>
<feature type="chain" id="PRO_5046641306" evidence="1">
    <location>
        <begin position="21"/>
        <end position="654"/>
    </location>
</feature>
<dbReference type="EMBL" id="CP072361">
    <property type="protein sequence ID" value="QUB75421.1"/>
    <property type="molecule type" value="Genomic_DNA"/>
</dbReference>
<keyword evidence="1" id="KW-0732">Signal</keyword>
<dbReference type="InterPro" id="IPR032675">
    <property type="entry name" value="LRR_dom_sf"/>
</dbReference>
<protein>
    <submittedName>
        <fullName evidence="2">Leucine-rich repeat domain-containing protein</fullName>
    </submittedName>
</protein>
<evidence type="ECO:0000313" key="3">
    <source>
        <dbReference type="Proteomes" id="UP000682195"/>
    </source>
</evidence>
<dbReference type="InterPro" id="IPR026906">
    <property type="entry name" value="LRR_5"/>
</dbReference>
<organism evidence="2 3">
    <name type="scientific">Prevotella melaninogenica</name>
    <dbReference type="NCBI Taxonomy" id="28132"/>
    <lineage>
        <taxon>Bacteria</taxon>
        <taxon>Pseudomonadati</taxon>
        <taxon>Bacteroidota</taxon>
        <taxon>Bacteroidia</taxon>
        <taxon>Bacteroidales</taxon>
        <taxon>Prevotellaceae</taxon>
        <taxon>Prevotella</taxon>
    </lineage>
</organism>
<dbReference type="Pfam" id="PF13306">
    <property type="entry name" value="LRR_5"/>
    <property type="match status" value="2"/>
</dbReference>
<gene>
    <name evidence="2" type="ORF">J5A58_07875</name>
</gene>
<feature type="signal peptide" evidence="1">
    <location>
        <begin position="1"/>
        <end position="20"/>
    </location>
</feature>
<accession>A0ABX7XPG2</accession>
<reference evidence="2 3" key="1">
    <citation type="submission" date="2021-03" db="EMBL/GenBank/DDBJ databases">
        <title>Human Oral Microbial Genomes.</title>
        <authorList>
            <person name="Johnston C.D."/>
            <person name="Chen T."/>
            <person name="Dewhirst F.E."/>
        </authorList>
    </citation>
    <scope>NUCLEOTIDE SEQUENCE [LARGE SCALE GENOMIC DNA]</scope>
    <source>
        <strain evidence="2 3">F0054</strain>
    </source>
</reference>
<name>A0ABX7XPG2_9BACT</name>
<dbReference type="InterPro" id="IPR053139">
    <property type="entry name" value="Surface_bspA-like"/>
</dbReference>
<proteinExistence type="predicted"/>
<evidence type="ECO:0000313" key="2">
    <source>
        <dbReference type="EMBL" id="QUB75421.1"/>
    </source>
</evidence>
<evidence type="ECO:0000256" key="1">
    <source>
        <dbReference type="SAM" id="SignalP"/>
    </source>
</evidence>
<dbReference type="Gene3D" id="3.80.10.10">
    <property type="entry name" value="Ribonuclease Inhibitor"/>
    <property type="match status" value="1"/>
</dbReference>
<keyword evidence="3" id="KW-1185">Reference proteome</keyword>